<dbReference type="AlphaFoldDB" id="A0AAX4JBS0"/>
<evidence type="ECO:0000313" key="4">
    <source>
        <dbReference type="Proteomes" id="UP001334084"/>
    </source>
</evidence>
<feature type="region of interest" description="Disordered" evidence="1">
    <location>
        <begin position="319"/>
        <end position="342"/>
    </location>
</feature>
<name>A0AAX4JBS0_9MICR</name>
<dbReference type="SMART" id="SM01075">
    <property type="entry name" value="CDT1"/>
    <property type="match status" value="1"/>
</dbReference>
<dbReference type="SUPFAM" id="SSF46785">
    <property type="entry name" value="Winged helix' DNA-binding domain"/>
    <property type="match status" value="1"/>
</dbReference>
<dbReference type="RefSeq" id="XP_065329565.1">
    <property type="nucleotide sequence ID" value="XM_065473493.1"/>
</dbReference>
<keyword evidence="4" id="KW-1185">Reference proteome</keyword>
<organism evidence="3 4">
    <name type="scientific">Vairimorpha necatrix</name>
    <dbReference type="NCBI Taxonomy" id="6039"/>
    <lineage>
        <taxon>Eukaryota</taxon>
        <taxon>Fungi</taxon>
        <taxon>Fungi incertae sedis</taxon>
        <taxon>Microsporidia</taxon>
        <taxon>Nosematidae</taxon>
        <taxon>Vairimorpha</taxon>
    </lineage>
</organism>
<sequence>MNEDIHKFIRKKRRASLVKESDLSSEITLKKVENNKKSKVISPVKDSQADDSKVISPVKDSQADDSKVTIKVTSQIKDNKIKTSKVISQIKTIKEYKIKTSKVTSKDNKIKTSKLTSKGKFTLPLRDTVLSFLPIRASSVSVDLPHCLLPKKYLRLSRIFRVMTTIQKYNENRGLSNIFSKCKKSIEDILKIRLDISDIERIRYLIPEDIIIKIVEIEEKKTFTYKIKCSNEEFEKKIRGYYEKKDKRDSRKKRVNKVDEDIEDIERLRIFENEDTKKDKKKDIKKDIKKDTKIKNVKDAKKDVKKDIKKDVKKDIKNVKDAKNSDKDNKINKTDKNNTNNNKYSSILQRLKEKEKARKEEFISKAKKEDNSVFLKKVDLYLKKDGKKCVKLKEIIKVFNLYDGDRYIKKVVNEEKAYDIKEISGDEYLIKLI</sequence>
<dbReference type="InterPro" id="IPR036390">
    <property type="entry name" value="WH_DNA-bd_sf"/>
</dbReference>
<evidence type="ECO:0000256" key="1">
    <source>
        <dbReference type="SAM" id="MobiDB-lite"/>
    </source>
</evidence>
<evidence type="ECO:0000313" key="3">
    <source>
        <dbReference type="EMBL" id="WUR03420.1"/>
    </source>
</evidence>
<proteinExistence type="predicted"/>
<feature type="domain" description="CDT1 Geminin-binding" evidence="2">
    <location>
        <begin position="149"/>
        <end position="301"/>
    </location>
</feature>
<dbReference type="KEGG" id="vnx:VNE69_05017"/>
<dbReference type="GeneID" id="90541241"/>
<gene>
    <name evidence="3" type="ORF">VNE69_05017</name>
</gene>
<protein>
    <recommendedName>
        <fullName evidence="2">CDT1 Geminin-binding domain-containing protein</fullName>
    </recommendedName>
</protein>
<dbReference type="Proteomes" id="UP001334084">
    <property type="component" value="Chromosome 5"/>
</dbReference>
<evidence type="ECO:0000259" key="2">
    <source>
        <dbReference type="SMART" id="SM01075"/>
    </source>
</evidence>
<reference evidence="3" key="1">
    <citation type="journal article" date="2024" name="BMC Genomics">
        <title>Functional annotation of a divergent genome using sequence and structure-based similarity.</title>
        <authorList>
            <person name="Svedberg D."/>
            <person name="Winiger R.R."/>
            <person name="Berg A."/>
            <person name="Sharma H."/>
            <person name="Tellgren-Roth C."/>
            <person name="Debrunner-Vossbrinck B.A."/>
            <person name="Vossbrinck C.R."/>
            <person name="Barandun J."/>
        </authorList>
    </citation>
    <scope>NUCLEOTIDE SEQUENCE</scope>
    <source>
        <strain evidence="3">Illinois isolate</strain>
    </source>
</reference>
<dbReference type="InterPro" id="IPR014939">
    <property type="entry name" value="CDT1_Gemini-bd-like"/>
</dbReference>
<feature type="compositionally biased region" description="Basic and acidic residues" evidence="1">
    <location>
        <begin position="319"/>
        <end position="336"/>
    </location>
</feature>
<dbReference type="EMBL" id="CP142730">
    <property type="protein sequence ID" value="WUR03420.1"/>
    <property type="molecule type" value="Genomic_DNA"/>
</dbReference>
<accession>A0AAX4JBS0</accession>